<dbReference type="PANTHER" id="PTHR12560:SF0">
    <property type="entry name" value="LD18904P"/>
    <property type="match status" value="1"/>
</dbReference>
<sequence length="117" mass="13732">MDSIWSDHGVPNSRHFLIAIYFAFGFGLARLFLDSFVFRRLAIWSLNRGAVPVKIREAVPVRIREAKEAKIAKFSESMWKLTYYASVQVCILTITYHEPWFRDTKEYFKGWPNQGPK</sequence>
<dbReference type="OrthoDB" id="537032at2759"/>
<dbReference type="EMBL" id="JAMYWD010000007">
    <property type="protein sequence ID" value="KAJ4967370.1"/>
    <property type="molecule type" value="Genomic_DNA"/>
</dbReference>
<dbReference type="AlphaFoldDB" id="A0A9Q0KBG5"/>
<evidence type="ECO:0000313" key="3">
    <source>
        <dbReference type="EMBL" id="KAJ4967370.1"/>
    </source>
</evidence>
<dbReference type="Proteomes" id="UP001141806">
    <property type="component" value="Unassembled WGS sequence"/>
</dbReference>
<accession>A0A9Q0KBG5</accession>
<keyword evidence="2" id="KW-1133">Transmembrane helix</keyword>
<comment type="caution">
    <text evidence="3">The sequence shown here is derived from an EMBL/GenBank/DDBJ whole genome shotgun (WGS) entry which is preliminary data.</text>
</comment>
<proteinExistence type="predicted"/>
<dbReference type="InterPro" id="IPR016439">
    <property type="entry name" value="Lag1/Lac1-like"/>
</dbReference>
<dbReference type="GO" id="GO:0046513">
    <property type="term" value="P:ceramide biosynthetic process"/>
    <property type="evidence" value="ECO:0007669"/>
    <property type="project" value="InterPro"/>
</dbReference>
<feature type="transmembrane region" description="Helical" evidence="2">
    <location>
        <begin position="15"/>
        <end position="33"/>
    </location>
</feature>
<dbReference type="GO" id="GO:0005789">
    <property type="term" value="C:endoplasmic reticulum membrane"/>
    <property type="evidence" value="ECO:0007669"/>
    <property type="project" value="UniProtKB-SubCell"/>
</dbReference>
<evidence type="ECO:0000313" key="4">
    <source>
        <dbReference type="Proteomes" id="UP001141806"/>
    </source>
</evidence>
<keyword evidence="2" id="KW-0472">Membrane</keyword>
<dbReference type="GO" id="GO:0050291">
    <property type="term" value="F:sphingosine N-acyltransferase activity"/>
    <property type="evidence" value="ECO:0007669"/>
    <property type="project" value="InterPro"/>
</dbReference>
<keyword evidence="4" id="KW-1185">Reference proteome</keyword>
<name>A0A9Q0KBG5_9MAGN</name>
<gene>
    <name evidence="3" type="ORF">NE237_019219</name>
</gene>
<organism evidence="3 4">
    <name type="scientific">Protea cynaroides</name>
    <dbReference type="NCBI Taxonomy" id="273540"/>
    <lineage>
        <taxon>Eukaryota</taxon>
        <taxon>Viridiplantae</taxon>
        <taxon>Streptophyta</taxon>
        <taxon>Embryophyta</taxon>
        <taxon>Tracheophyta</taxon>
        <taxon>Spermatophyta</taxon>
        <taxon>Magnoliopsida</taxon>
        <taxon>Proteales</taxon>
        <taxon>Proteaceae</taxon>
        <taxon>Protea</taxon>
    </lineage>
</organism>
<evidence type="ECO:0000256" key="2">
    <source>
        <dbReference type="SAM" id="Phobius"/>
    </source>
</evidence>
<evidence type="ECO:0000256" key="1">
    <source>
        <dbReference type="ARBA" id="ARBA00004477"/>
    </source>
</evidence>
<keyword evidence="2" id="KW-0812">Transmembrane</keyword>
<comment type="subcellular location">
    <subcellularLocation>
        <location evidence="1">Endoplasmic reticulum membrane</location>
        <topology evidence="1">Multi-pass membrane protein</topology>
    </subcellularLocation>
</comment>
<dbReference type="PANTHER" id="PTHR12560">
    <property type="entry name" value="LONGEVITY ASSURANCE FACTOR 1 LAG1"/>
    <property type="match status" value="1"/>
</dbReference>
<reference evidence="3" key="1">
    <citation type="journal article" date="2023" name="Plant J.">
        <title>The genome of the king protea, Protea cynaroides.</title>
        <authorList>
            <person name="Chang J."/>
            <person name="Duong T.A."/>
            <person name="Schoeman C."/>
            <person name="Ma X."/>
            <person name="Roodt D."/>
            <person name="Barker N."/>
            <person name="Li Z."/>
            <person name="Van de Peer Y."/>
            <person name="Mizrachi E."/>
        </authorList>
    </citation>
    <scope>NUCLEOTIDE SEQUENCE</scope>
    <source>
        <tissue evidence="3">Young leaves</tissue>
    </source>
</reference>
<protein>
    <submittedName>
        <fullName evidence="3">Uncharacterized protein</fullName>
    </submittedName>
</protein>